<dbReference type="Gene3D" id="2.40.50.140">
    <property type="entry name" value="Nucleic acid-binding proteins"/>
    <property type="match status" value="1"/>
</dbReference>
<proteinExistence type="predicted"/>
<keyword evidence="2" id="KW-1185">Reference proteome</keyword>
<sequence>MNGPLPSTRAFLSDIPSLPADSKIRFLGHLLLEHNYPRVKGTQHKPKPEPPSICVDINALLETVTWEELCVGAWINVVGYVRRVPADAAWDVRGASTSVSDSDSVHVEALMVFPAGAVDLGEYERILYDSQEVDRMRRAY</sequence>
<dbReference type="InterPro" id="IPR024222">
    <property type="entry name" value="Ten1_fungal"/>
</dbReference>
<evidence type="ECO:0000313" key="1">
    <source>
        <dbReference type="EMBL" id="KAL2824620.1"/>
    </source>
</evidence>
<gene>
    <name evidence="1" type="ORF">BDW59DRAFT_162274</name>
</gene>
<reference evidence="1 2" key="1">
    <citation type="submission" date="2024-07" db="EMBL/GenBank/DDBJ databases">
        <title>Section-level genome sequencing and comparative genomics of Aspergillus sections Usti and Cavernicolus.</title>
        <authorList>
            <consortium name="Lawrence Berkeley National Laboratory"/>
            <person name="Nybo J.L."/>
            <person name="Vesth T.C."/>
            <person name="Theobald S."/>
            <person name="Frisvad J.C."/>
            <person name="Larsen T.O."/>
            <person name="Kjaerboelling I."/>
            <person name="Rothschild-Mancinelli K."/>
            <person name="Lyhne E.K."/>
            <person name="Kogle M.E."/>
            <person name="Barry K."/>
            <person name="Clum A."/>
            <person name="Na H."/>
            <person name="Ledsgaard L."/>
            <person name="Lin J."/>
            <person name="Lipzen A."/>
            <person name="Kuo A."/>
            <person name="Riley R."/>
            <person name="Mondo S."/>
            <person name="LaButti K."/>
            <person name="Haridas S."/>
            <person name="Pangalinan J."/>
            <person name="Salamov A.A."/>
            <person name="Simmons B.A."/>
            <person name="Magnuson J.K."/>
            <person name="Chen J."/>
            <person name="Drula E."/>
            <person name="Henrissat B."/>
            <person name="Wiebenga A."/>
            <person name="Lubbers R.J."/>
            <person name="Gomes A.C."/>
            <person name="Makela M.R."/>
            <person name="Stajich J."/>
            <person name="Grigoriev I.V."/>
            <person name="Mortensen U.H."/>
            <person name="De vries R.P."/>
            <person name="Baker S.E."/>
            <person name="Andersen M.R."/>
        </authorList>
    </citation>
    <scope>NUCLEOTIDE SEQUENCE [LARGE SCALE GENOMIC DNA]</scope>
    <source>
        <strain evidence="1 2">CBS 600.67</strain>
    </source>
</reference>
<dbReference type="Proteomes" id="UP001610335">
    <property type="component" value="Unassembled WGS sequence"/>
</dbReference>
<name>A0ABR4IA41_9EURO</name>
<organism evidence="1 2">
    <name type="scientific">Aspergillus cavernicola</name>
    <dbReference type="NCBI Taxonomy" id="176166"/>
    <lineage>
        <taxon>Eukaryota</taxon>
        <taxon>Fungi</taxon>
        <taxon>Dikarya</taxon>
        <taxon>Ascomycota</taxon>
        <taxon>Pezizomycotina</taxon>
        <taxon>Eurotiomycetes</taxon>
        <taxon>Eurotiomycetidae</taxon>
        <taxon>Eurotiales</taxon>
        <taxon>Aspergillaceae</taxon>
        <taxon>Aspergillus</taxon>
        <taxon>Aspergillus subgen. Nidulantes</taxon>
    </lineage>
</organism>
<evidence type="ECO:0000313" key="2">
    <source>
        <dbReference type="Proteomes" id="UP001610335"/>
    </source>
</evidence>
<accession>A0ABR4IA41</accession>
<comment type="caution">
    <text evidence="1">The sequence shown here is derived from an EMBL/GenBank/DDBJ whole genome shotgun (WGS) entry which is preliminary data.</text>
</comment>
<dbReference type="EMBL" id="JBFXLS010000042">
    <property type="protein sequence ID" value="KAL2824620.1"/>
    <property type="molecule type" value="Genomic_DNA"/>
</dbReference>
<protein>
    <submittedName>
        <fullName evidence="1">CST complex subunit Ten1</fullName>
    </submittedName>
</protein>
<dbReference type="InterPro" id="IPR012340">
    <property type="entry name" value="NA-bd_OB-fold"/>
</dbReference>
<dbReference type="Pfam" id="PF12658">
    <property type="entry name" value="Ten1"/>
    <property type="match status" value="1"/>
</dbReference>